<reference evidence="2" key="1">
    <citation type="submission" date="2020-10" db="EMBL/GenBank/DDBJ databases">
        <authorList>
            <person name="Han B."/>
            <person name="Lu T."/>
            <person name="Zhao Q."/>
            <person name="Huang X."/>
            <person name="Zhao Y."/>
        </authorList>
    </citation>
    <scope>NUCLEOTIDE SEQUENCE</scope>
</reference>
<accession>A0A811SJ10</accession>
<dbReference type="Proteomes" id="UP000604825">
    <property type="component" value="Unassembled WGS sequence"/>
</dbReference>
<evidence type="ECO:0000313" key="3">
    <source>
        <dbReference type="Proteomes" id="UP000604825"/>
    </source>
</evidence>
<organism evidence="2 3">
    <name type="scientific">Miscanthus lutarioriparius</name>
    <dbReference type="NCBI Taxonomy" id="422564"/>
    <lineage>
        <taxon>Eukaryota</taxon>
        <taxon>Viridiplantae</taxon>
        <taxon>Streptophyta</taxon>
        <taxon>Embryophyta</taxon>
        <taxon>Tracheophyta</taxon>
        <taxon>Spermatophyta</taxon>
        <taxon>Magnoliopsida</taxon>
        <taxon>Liliopsida</taxon>
        <taxon>Poales</taxon>
        <taxon>Poaceae</taxon>
        <taxon>PACMAD clade</taxon>
        <taxon>Panicoideae</taxon>
        <taxon>Andropogonodae</taxon>
        <taxon>Andropogoneae</taxon>
        <taxon>Saccharinae</taxon>
        <taxon>Miscanthus</taxon>
    </lineage>
</organism>
<evidence type="ECO:0000259" key="1">
    <source>
        <dbReference type="Pfam" id="PF07762"/>
    </source>
</evidence>
<proteinExistence type="predicted"/>
<sequence>METLTDRGPSDPTAAAPRWVLLNRTILKDSRSSAADAKTTAASCTSSGLPFCVSFSIAAPPERSSFLYDLLAGIGSTPSSDNDKDTMDLQLQIVAAHDDSVLIESRFDRDKDARQVPTRSAEARNLSLFNDTCILRLGDGEVLVAQLEVGYDALYCTAELCVLRPGHDWVLKRLPIVHHEGEGELRHPTRLHPLRHVGREPQTPICIPLPVPPPRTRYHSSDRPDMLYCRNLAAAGPGAVRLVSVAPRSGPGKTSCERSTFAFNVTTWTLTLRTEEAMVWVKDGVLDCDELWQLPNYGHLPRVAPTVPHRELRQS</sequence>
<name>A0A811SJ10_9POAL</name>
<dbReference type="OrthoDB" id="596210at2759"/>
<protein>
    <recommendedName>
        <fullName evidence="1">DUF1618 domain-containing protein</fullName>
    </recommendedName>
</protein>
<dbReference type="Pfam" id="PF07762">
    <property type="entry name" value="DUF1618"/>
    <property type="match status" value="1"/>
</dbReference>
<feature type="domain" description="DUF1618" evidence="1">
    <location>
        <begin position="207"/>
        <end position="308"/>
    </location>
</feature>
<dbReference type="AlphaFoldDB" id="A0A811SJ10"/>
<keyword evidence="3" id="KW-1185">Reference proteome</keyword>
<dbReference type="PANTHER" id="PTHR33074">
    <property type="entry name" value="EXPRESSED PROTEIN-RELATED"/>
    <property type="match status" value="1"/>
</dbReference>
<gene>
    <name evidence="2" type="ORF">NCGR_LOCUS66264</name>
</gene>
<dbReference type="InterPro" id="IPR011676">
    <property type="entry name" value="DUF1618"/>
</dbReference>
<comment type="caution">
    <text evidence="2">The sequence shown here is derived from an EMBL/GenBank/DDBJ whole genome shotgun (WGS) entry which is preliminary data.</text>
</comment>
<dbReference type="EMBL" id="CAJGYO010000408">
    <property type="protein sequence ID" value="CAD6342166.1"/>
    <property type="molecule type" value="Genomic_DNA"/>
</dbReference>
<evidence type="ECO:0000313" key="2">
    <source>
        <dbReference type="EMBL" id="CAD6342166.1"/>
    </source>
</evidence>
<dbReference type="PANTHER" id="PTHR33074:SF129">
    <property type="entry name" value="DUF1618 DOMAIN-CONTAINING PROTEIN"/>
    <property type="match status" value="1"/>
</dbReference>